<protein>
    <recommendedName>
        <fullName evidence="3">Transmembrane protein 186</fullName>
    </recommendedName>
</protein>
<accession>A0AAW2IE53</accession>
<comment type="caution">
    <text evidence="2">The sequence shown here is derived from an EMBL/GenBank/DDBJ whole genome shotgun (WGS) entry which is preliminary data.</text>
</comment>
<feature type="transmembrane region" description="Helical" evidence="1">
    <location>
        <begin position="84"/>
        <end position="102"/>
    </location>
</feature>
<keyword evidence="1" id="KW-1133">Transmembrane helix</keyword>
<evidence type="ECO:0000256" key="1">
    <source>
        <dbReference type="SAM" id="Phobius"/>
    </source>
</evidence>
<keyword evidence="1" id="KW-0472">Membrane</keyword>
<keyword evidence="1" id="KW-0812">Transmembrane</keyword>
<dbReference type="EMBL" id="JARGDH010000001">
    <property type="protein sequence ID" value="KAL0280042.1"/>
    <property type="molecule type" value="Genomic_DNA"/>
</dbReference>
<gene>
    <name evidence="2" type="ORF">PYX00_001456</name>
</gene>
<organism evidence="2">
    <name type="scientific">Menopon gallinae</name>
    <name type="common">poultry shaft louse</name>
    <dbReference type="NCBI Taxonomy" id="328185"/>
    <lineage>
        <taxon>Eukaryota</taxon>
        <taxon>Metazoa</taxon>
        <taxon>Ecdysozoa</taxon>
        <taxon>Arthropoda</taxon>
        <taxon>Hexapoda</taxon>
        <taxon>Insecta</taxon>
        <taxon>Pterygota</taxon>
        <taxon>Neoptera</taxon>
        <taxon>Paraneoptera</taxon>
        <taxon>Psocodea</taxon>
        <taxon>Troctomorpha</taxon>
        <taxon>Phthiraptera</taxon>
        <taxon>Amblycera</taxon>
        <taxon>Menoponidae</taxon>
        <taxon>Menopon</taxon>
    </lineage>
</organism>
<name>A0AAW2IE53_9NEOP</name>
<evidence type="ECO:0000313" key="2">
    <source>
        <dbReference type="EMBL" id="KAL0280042.1"/>
    </source>
</evidence>
<reference evidence="2" key="1">
    <citation type="journal article" date="2024" name="Gigascience">
        <title>Chromosome-level genome of the poultry shaft louse Menopon gallinae provides insight into the host-switching and adaptive evolution of parasitic lice.</title>
        <authorList>
            <person name="Xu Y."/>
            <person name="Ma L."/>
            <person name="Liu S."/>
            <person name="Liang Y."/>
            <person name="Liu Q."/>
            <person name="He Z."/>
            <person name="Tian L."/>
            <person name="Duan Y."/>
            <person name="Cai W."/>
            <person name="Li H."/>
            <person name="Song F."/>
        </authorList>
    </citation>
    <scope>NUCLEOTIDE SEQUENCE</scope>
    <source>
        <strain evidence="2">Cailab_2023a</strain>
    </source>
</reference>
<proteinExistence type="predicted"/>
<dbReference type="AlphaFoldDB" id="A0AAW2IE53"/>
<sequence length="219" mass="24987">MDLVRLCFGPSSKMAFLCTRAGLSQFRSVLISRNEPIRRLGVLNKVLKKNREPKLPTEFDIKQFTPLYSFGFVRSLSVIVRGKLFKFGLSTVLFGTVGYLTATGHIDPTIAALIFWTGFDIFVLYYFAAILPKNVIGRIYFNKKDQKFALSYLNKQGKRVNVVCSAGDIEVADHPGRIGKLYLKRITLKEPAVEMDLYYRRGIIVHNELLFDLHFPKVI</sequence>
<evidence type="ECO:0008006" key="3">
    <source>
        <dbReference type="Google" id="ProtNLM"/>
    </source>
</evidence>
<feature type="transmembrane region" description="Helical" evidence="1">
    <location>
        <begin position="108"/>
        <end position="128"/>
    </location>
</feature>